<evidence type="ECO:0000256" key="1">
    <source>
        <dbReference type="SAM" id="Coils"/>
    </source>
</evidence>
<feature type="region of interest" description="Disordered" evidence="2">
    <location>
        <begin position="152"/>
        <end position="204"/>
    </location>
</feature>
<keyword evidence="5" id="KW-1185">Reference proteome</keyword>
<feature type="region of interest" description="Disordered" evidence="2">
    <location>
        <begin position="668"/>
        <end position="724"/>
    </location>
</feature>
<accession>A0A0K3CHH2</accession>
<feature type="compositionally biased region" description="Polar residues" evidence="2">
    <location>
        <begin position="1"/>
        <end position="19"/>
    </location>
</feature>
<reference evidence="3 5" key="1">
    <citation type="submission" date="2015-07" db="EMBL/GenBank/DDBJ databases">
        <authorList>
            <person name="Cajimat M.N.B."/>
            <person name="Milazzo M.L."/>
            <person name="Fulhorst C.F."/>
        </authorList>
    </citation>
    <scope>NUCLEOTIDE SEQUENCE [LARGE SCALE GENOMIC DNA]</scope>
    <source>
        <strain evidence="3">Single colony</strain>
    </source>
</reference>
<dbReference type="Proteomes" id="UP000239560">
    <property type="component" value="Unassembled WGS sequence"/>
</dbReference>
<feature type="region of interest" description="Disordered" evidence="2">
    <location>
        <begin position="1"/>
        <end position="43"/>
    </location>
</feature>
<feature type="compositionally biased region" description="Low complexity" evidence="2">
    <location>
        <begin position="167"/>
        <end position="203"/>
    </location>
</feature>
<feature type="coiled-coil region" evidence="1">
    <location>
        <begin position="234"/>
        <end position="268"/>
    </location>
</feature>
<feature type="coiled-coil region" evidence="1">
    <location>
        <begin position="338"/>
        <end position="381"/>
    </location>
</feature>
<dbReference type="Proteomes" id="UP000199069">
    <property type="component" value="Unassembled WGS sequence"/>
</dbReference>
<feature type="compositionally biased region" description="Gly residues" evidence="2">
    <location>
        <begin position="668"/>
        <end position="679"/>
    </location>
</feature>
<evidence type="ECO:0000313" key="3">
    <source>
        <dbReference type="EMBL" id="CTR08368.1"/>
    </source>
</evidence>
<gene>
    <name evidence="3" type="primary">FGENESH: predicted gene_8.84</name>
    <name evidence="4" type="ORF">AAT19DRAFT_15784</name>
    <name evidence="3" type="ORF">BN2166_0042290</name>
</gene>
<organism evidence="3 5">
    <name type="scientific">Rhodotorula toruloides</name>
    <name type="common">Yeast</name>
    <name type="synonym">Rhodosporidium toruloides</name>
    <dbReference type="NCBI Taxonomy" id="5286"/>
    <lineage>
        <taxon>Eukaryota</taxon>
        <taxon>Fungi</taxon>
        <taxon>Dikarya</taxon>
        <taxon>Basidiomycota</taxon>
        <taxon>Pucciniomycotina</taxon>
        <taxon>Microbotryomycetes</taxon>
        <taxon>Sporidiobolales</taxon>
        <taxon>Sporidiobolaceae</taxon>
        <taxon>Rhodotorula</taxon>
    </lineage>
</organism>
<dbReference type="AlphaFoldDB" id="A0A0K3CHH2"/>
<feature type="compositionally biased region" description="Polar residues" evidence="2">
    <location>
        <begin position="156"/>
        <end position="166"/>
    </location>
</feature>
<protein>
    <submittedName>
        <fullName evidence="3">Uncharacterized protein</fullName>
    </submittedName>
</protein>
<name>A0A0K3CHH2_RHOTO</name>
<keyword evidence="1" id="KW-0175">Coiled coil</keyword>
<feature type="compositionally biased region" description="Basic and acidic residues" evidence="2">
    <location>
        <begin position="710"/>
        <end position="719"/>
    </location>
</feature>
<feature type="region of interest" description="Disordered" evidence="2">
    <location>
        <begin position="486"/>
        <end position="654"/>
    </location>
</feature>
<feature type="compositionally biased region" description="Basic residues" evidence="2">
    <location>
        <begin position="682"/>
        <end position="691"/>
    </location>
</feature>
<feature type="region of interest" description="Disordered" evidence="2">
    <location>
        <begin position="449"/>
        <end position="471"/>
    </location>
</feature>
<feature type="compositionally biased region" description="Basic and acidic residues" evidence="2">
    <location>
        <begin position="522"/>
        <end position="536"/>
    </location>
</feature>
<evidence type="ECO:0000313" key="6">
    <source>
        <dbReference type="Proteomes" id="UP000239560"/>
    </source>
</evidence>
<dbReference type="OrthoDB" id="2530209at2759"/>
<feature type="compositionally biased region" description="Acidic residues" evidence="2">
    <location>
        <begin position="537"/>
        <end position="565"/>
    </location>
</feature>
<feature type="compositionally biased region" description="Basic and acidic residues" evidence="2">
    <location>
        <begin position="34"/>
        <end position="43"/>
    </location>
</feature>
<dbReference type="OMA" id="DAMMAET"/>
<evidence type="ECO:0000313" key="4">
    <source>
        <dbReference type="EMBL" id="PRQ73031.1"/>
    </source>
</evidence>
<feature type="compositionally biased region" description="Low complexity" evidence="2">
    <location>
        <begin position="488"/>
        <end position="510"/>
    </location>
</feature>
<dbReference type="EMBL" id="LCTV02000008">
    <property type="protein sequence ID" value="PRQ73031.1"/>
    <property type="molecule type" value="Genomic_DNA"/>
</dbReference>
<proteinExistence type="predicted"/>
<sequence length="783" mass="85005">MLFSRTYATSHQLEQQRLSSPAGAPVPSLHSSQSRREIPDELRTTSVIVEEDPFLAPAADMTGGIQTLLEEEQPDLMAFDDVLDDAFDEVAVPPPARQVEERGTLIDASPIAEQVEQVPAVEAGRPRSNVVVKMLFPTAPLPQPVSKRLSLPVAQSAPSSHPFSKRTSLPGHSSHSSLSSSTSRKTFSSSHASLRSSQTSSTSLAAKEGTLLALPLADQLRTLKARNSTLAKTLASQQATNAKALERIRQLEEEKESGRVEAEGWEAEAQRLAAGLSGGAPAAKAPAEGDEKAHLLARVSLLERQLALESSKRRRAKEMQHKLRCELVNRRWKEKWEVELLEREERRWEVRCVELEQEAARERYEREMERLEREELQETVAEQLKSLSALSASRQLLLTSHRTSESTISTLRANLSSLRLELDLTLARLEESSAVEAELEEMKSEVERLRRDGKSVSEKGKEVEKERARREKLEAEVKDLKAQLKSTQSALKLSEKAASSAQSALAALESGLQRSSSTIKAGEGEKNVRRAKKVEEKEPEPELAGVDEEVDSAAEELATDVEDAIEPAAAAVESEPEQEQGDEKTYKPVKSKSRSAPAPKVPKPKAPAAPKASKKAPKPVVELADEDDLPTPKKKAAPAAPAADSKKRKAGVLCDKPANVSLAARAVGGGVEGHEGGGVQLKVKKKAKKGVVSRLSLDSDEEEDRPAKRRKDEEATEPAKKKKKIALFGGPKSRFAFPIENADANSLIPVDLSPIKKEVAKKSSVLSAFGGAGGGRKGASIFA</sequence>
<reference evidence="4 6" key="2">
    <citation type="journal article" date="2018" name="Elife">
        <title>Functional genomics of lipid metabolism in the oleaginous yeast Rhodosporidium toruloides.</title>
        <authorList>
            <person name="Coradetti S.T."/>
            <person name="Pinel D."/>
            <person name="Geiselman G."/>
            <person name="Ito M."/>
            <person name="Mondo S."/>
            <person name="Reilly M.C."/>
            <person name="Cheng Y.F."/>
            <person name="Bauer S."/>
            <person name="Grigoriev I."/>
            <person name="Gladden J.M."/>
            <person name="Simmons B.A."/>
            <person name="Brem R."/>
            <person name="Arkin A.P."/>
            <person name="Skerker J.M."/>
        </authorList>
    </citation>
    <scope>NUCLEOTIDE SEQUENCE [LARGE SCALE GENOMIC DNA]</scope>
    <source>
        <strain evidence="4 6">NBRC 0880</strain>
    </source>
</reference>
<evidence type="ECO:0000313" key="5">
    <source>
        <dbReference type="Proteomes" id="UP000199069"/>
    </source>
</evidence>
<dbReference type="EMBL" id="CWKI01000008">
    <property type="protein sequence ID" value="CTR08368.1"/>
    <property type="molecule type" value="Genomic_DNA"/>
</dbReference>
<evidence type="ECO:0000256" key="2">
    <source>
        <dbReference type="SAM" id="MobiDB-lite"/>
    </source>
</evidence>